<dbReference type="PANTHER" id="PTHR46708">
    <property type="entry name" value="TENASCIN"/>
    <property type="match status" value="1"/>
</dbReference>
<dbReference type="EMBL" id="JBHUFU010000003">
    <property type="protein sequence ID" value="MFD1829504.1"/>
    <property type="molecule type" value="Genomic_DNA"/>
</dbReference>
<gene>
    <name evidence="6" type="ORF">ACFSJS_07490</name>
</gene>
<feature type="compositionally biased region" description="Basic and acidic residues" evidence="4">
    <location>
        <begin position="136"/>
        <end position="154"/>
    </location>
</feature>
<keyword evidence="3" id="KW-0119">Carbohydrate metabolism</keyword>
<dbReference type="Proteomes" id="UP001597365">
    <property type="component" value="Unassembled WGS sequence"/>
</dbReference>
<dbReference type="PANTHER" id="PTHR46708:SF2">
    <property type="entry name" value="FIBRONECTIN TYPE-III DOMAIN-CONTAINING PROTEIN"/>
    <property type="match status" value="1"/>
</dbReference>
<feature type="region of interest" description="Disordered" evidence="4">
    <location>
        <begin position="129"/>
        <end position="156"/>
    </location>
</feature>
<keyword evidence="3" id="KW-0624">Polysaccharide degradation</keyword>
<proteinExistence type="predicted"/>
<sequence length="339" mass="35192">MSGPIAAIRELALVRTPTTAAAAVLLALCLPLAGCLPGGGDDRAPTAPTGVTAQAGSATSVHVMWNGSTDDTGVAGYEVLRSGEKAADVPGDRHMVDVDGLEPSTAHTFTVRARDEAGNLSPLSAEVSVTTPAAAPDDRTPPTRPEGLRGRAEGARAATLDWEASKDERGVSSYEIHQGGVRIHSVSGEETRSLVTGLRPGVRYAFSVVARDAAGNTSPASRTVELTTAAEPGGGPGTAPTGFRAALRTAGDGTHLDLSWVPPDTGGRITQYEIHLDGRPATTLNWSTGASEDPGRRVEHSLYLGRERDASHTVRLRARLPDGTWGAFTALRTVTARGE</sequence>
<keyword evidence="1" id="KW-0677">Repeat</keyword>
<dbReference type="CDD" id="cd00063">
    <property type="entry name" value="FN3"/>
    <property type="match status" value="2"/>
</dbReference>
<dbReference type="InterPro" id="IPR013783">
    <property type="entry name" value="Ig-like_fold"/>
</dbReference>
<organism evidence="6 7">
    <name type="scientific">Streptomyces desertarenae</name>
    <dbReference type="NCBI Taxonomy" id="2666184"/>
    <lineage>
        <taxon>Bacteria</taxon>
        <taxon>Bacillati</taxon>
        <taxon>Actinomycetota</taxon>
        <taxon>Actinomycetes</taxon>
        <taxon>Kitasatosporales</taxon>
        <taxon>Streptomycetaceae</taxon>
        <taxon>Streptomyces</taxon>
    </lineage>
</organism>
<protein>
    <submittedName>
        <fullName evidence="6">Fibronectin type III domain-containing protein</fullName>
    </submittedName>
</protein>
<evidence type="ECO:0000256" key="2">
    <source>
        <dbReference type="ARBA" id="ARBA00023295"/>
    </source>
</evidence>
<dbReference type="SMART" id="SM00060">
    <property type="entry name" value="FN3"/>
    <property type="match status" value="3"/>
</dbReference>
<reference evidence="7" key="1">
    <citation type="journal article" date="2019" name="Int. J. Syst. Evol. Microbiol.">
        <title>The Global Catalogue of Microorganisms (GCM) 10K type strain sequencing project: providing services to taxonomists for standard genome sequencing and annotation.</title>
        <authorList>
            <consortium name="The Broad Institute Genomics Platform"/>
            <consortium name="The Broad Institute Genome Sequencing Center for Infectious Disease"/>
            <person name="Wu L."/>
            <person name="Ma J."/>
        </authorList>
    </citation>
    <scope>NUCLEOTIDE SEQUENCE [LARGE SCALE GENOMIC DNA]</scope>
    <source>
        <strain evidence="7">CGMCC 4.7455</strain>
    </source>
</reference>
<dbReference type="RefSeq" id="WP_380898098.1">
    <property type="nucleotide sequence ID" value="NZ_JBHUFU010000003.1"/>
</dbReference>
<dbReference type="SUPFAM" id="SSF49265">
    <property type="entry name" value="Fibronectin type III"/>
    <property type="match status" value="2"/>
</dbReference>
<evidence type="ECO:0000256" key="1">
    <source>
        <dbReference type="ARBA" id="ARBA00022737"/>
    </source>
</evidence>
<name>A0ABW4PGT3_9ACTN</name>
<evidence type="ECO:0000256" key="4">
    <source>
        <dbReference type="SAM" id="MobiDB-lite"/>
    </source>
</evidence>
<dbReference type="Gene3D" id="2.60.40.10">
    <property type="entry name" value="Immunoglobulins"/>
    <property type="match status" value="3"/>
</dbReference>
<keyword evidence="2" id="KW-0378">Hydrolase</keyword>
<keyword evidence="2" id="KW-0326">Glycosidase</keyword>
<accession>A0ABW4PGT3</accession>
<evidence type="ECO:0000313" key="7">
    <source>
        <dbReference type="Proteomes" id="UP001597365"/>
    </source>
</evidence>
<dbReference type="Pfam" id="PF00041">
    <property type="entry name" value="fn3"/>
    <property type="match status" value="2"/>
</dbReference>
<dbReference type="InterPro" id="IPR050991">
    <property type="entry name" value="ECM_Regulatory_Proteins"/>
</dbReference>
<dbReference type="InterPro" id="IPR036116">
    <property type="entry name" value="FN3_sf"/>
</dbReference>
<evidence type="ECO:0000256" key="3">
    <source>
        <dbReference type="ARBA" id="ARBA00023326"/>
    </source>
</evidence>
<evidence type="ECO:0000259" key="5">
    <source>
        <dbReference type="PROSITE" id="PS50853"/>
    </source>
</evidence>
<feature type="domain" description="Fibronectin type-III" evidence="5">
    <location>
        <begin position="239"/>
        <end position="339"/>
    </location>
</feature>
<comment type="caution">
    <text evidence="6">The sequence shown here is derived from an EMBL/GenBank/DDBJ whole genome shotgun (WGS) entry which is preliminary data.</text>
</comment>
<feature type="domain" description="Fibronectin type-III" evidence="5">
    <location>
        <begin position="47"/>
        <end position="134"/>
    </location>
</feature>
<feature type="domain" description="Fibronectin type-III" evidence="5">
    <location>
        <begin position="144"/>
        <end position="231"/>
    </location>
</feature>
<dbReference type="PROSITE" id="PS50853">
    <property type="entry name" value="FN3"/>
    <property type="match status" value="3"/>
</dbReference>
<dbReference type="InterPro" id="IPR003961">
    <property type="entry name" value="FN3_dom"/>
</dbReference>
<keyword evidence="7" id="KW-1185">Reference proteome</keyword>
<evidence type="ECO:0000313" key="6">
    <source>
        <dbReference type="EMBL" id="MFD1829504.1"/>
    </source>
</evidence>